<reference evidence="1 2" key="1">
    <citation type="journal article" date="2019" name="Commun. Biol.">
        <title>The bagworm genome reveals a unique fibroin gene that provides high tensile strength.</title>
        <authorList>
            <person name="Kono N."/>
            <person name="Nakamura H."/>
            <person name="Ohtoshi R."/>
            <person name="Tomita M."/>
            <person name="Numata K."/>
            <person name="Arakawa K."/>
        </authorList>
    </citation>
    <scope>NUCLEOTIDE SEQUENCE [LARGE SCALE GENOMIC DNA]</scope>
</reference>
<sequence>MSFKSDFLCLKRAHGRSPTAKGMCGHKYSRREIDASQAERLGCLSIARCVLSLARSTQAERDNESRFFVRAAGFHRFIRRYHFKKKMNRISIRLEPTLPSFNYAPFGVSGLVPFCRCDWPKAERMTTKMTNMNIGRGFDNRMSYCRTQRRYLNFNPPLVVP</sequence>
<keyword evidence="2" id="KW-1185">Reference proteome</keyword>
<name>A0A4C1Y3P6_EUMVA</name>
<dbReference type="AlphaFoldDB" id="A0A4C1Y3P6"/>
<proteinExistence type="predicted"/>
<evidence type="ECO:0000313" key="1">
    <source>
        <dbReference type="EMBL" id="GBP70516.1"/>
    </source>
</evidence>
<gene>
    <name evidence="1" type="ORF">EVAR_61431_1</name>
</gene>
<protein>
    <submittedName>
        <fullName evidence="1">Uncharacterized protein</fullName>
    </submittedName>
</protein>
<dbReference type="EMBL" id="BGZK01001077">
    <property type="protein sequence ID" value="GBP70516.1"/>
    <property type="molecule type" value="Genomic_DNA"/>
</dbReference>
<accession>A0A4C1Y3P6</accession>
<dbReference type="Proteomes" id="UP000299102">
    <property type="component" value="Unassembled WGS sequence"/>
</dbReference>
<comment type="caution">
    <text evidence="1">The sequence shown here is derived from an EMBL/GenBank/DDBJ whole genome shotgun (WGS) entry which is preliminary data.</text>
</comment>
<dbReference type="OrthoDB" id="6931130at2759"/>
<evidence type="ECO:0000313" key="2">
    <source>
        <dbReference type="Proteomes" id="UP000299102"/>
    </source>
</evidence>
<organism evidence="1 2">
    <name type="scientific">Eumeta variegata</name>
    <name type="common">Bagworm moth</name>
    <name type="synonym">Eumeta japonica</name>
    <dbReference type="NCBI Taxonomy" id="151549"/>
    <lineage>
        <taxon>Eukaryota</taxon>
        <taxon>Metazoa</taxon>
        <taxon>Ecdysozoa</taxon>
        <taxon>Arthropoda</taxon>
        <taxon>Hexapoda</taxon>
        <taxon>Insecta</taxon>
        <taxon>Pterygota</taxon>
        <taxon>Neoptera</taxon>
        <taxon>Endopterygota</taxon>
        <taxon>Lepidoptera</taxon>
        <taxon>Glossata</taxon>
        <taxon>Ditrysia</taxon>
        <taxon>Tineoidea</taxon>
        <taxon>Psychidae</taxon>
        <taxon>Oiketicinae</taxon>
        <taxon>Eumeta</taxon>
    </lineage>
</organism>